<evidence type="ECO:0000259" key="1">
    <source>
        <dbReference type="Pfam" id="PF04994"/>
    </source>
</evidence>
<dbReference type="AlphaFoldDB" id="A0A6N7S605"/>
<dbReference type="Proteomes" id="UP000433575">
    <property type="component" value="Unassembled WGS sequence"/>
</dbReference>
<gene>
    <name evidence="3" type="ORF">GKD88_09205</name>
    <name evidence="2" type="ORF">GKE08_07655</name>
</gene>
<protein>
    <submittedName>
        <fullName evidence="2">Competence protein TfoX</fullName>
    </submittedName>
</protein>
<name>A0A6N7S605_9FIRM</name>
<comment type="caution">
    <text evidence="2">The sequence shown here is derived from an EMBL/GenBank/DDBJ whole genome shotgun (WGS) entry which is preliminary data.</text>
</comment>
<dbReference type="Gene3D" id="1.10.150.20">
    <property type="entry name" value="5' to 3' exonuclease, C-terminal subdomain"/>
    <property type="match status" value="1"/>
</dbReference>
<dbReference type="RefSeq" id="WP_154238546.1">
    <property type="nucleotide sequence ID" value="NZ_AP031450.1"/>
</dbReference>
<accession>A0A6N7S605</accession>
<dbReference type="InterPro" id="IPR007077">
    <property type="entry name" value="TfoX_C"/>
</dbReference>
<feature type="domain" description="TfoX C-terminal" evidence="1">
    <location>
        <begin position="3"/>
        <end position="78"/>
    </location>
</feature>
<organism evidence="2 4">
    <name type="scientific">Holdemania massiliensis</name>
    <dbReference type="NCBI Taxonomy" id="1468449"/>
    <lineage>
        <taxon>Bacteria</taxon>
        <taxon>Bacillati</taxon>
        <taxon>Bacillota</taxon>
        <taxon>Erysipelotrichia</taxon>
        <taxon>Erysipelotrichales</taxon>
        <taxon>Erysipelotrichaceae</taxon>
        <taxon>Holdemania</taxon>
    </lineage>
</organism>
<sequence>MGELSKLPNIGKELERQLNEVGIMTADELKELGAQQAWLKIRAVDPSACLHRLIALEGAVEGIKKTELSPDKKAELKDFFSVYK</sequence>
<dbReference type="PANTHER" id="PTHR36121">
    <property type="entry name" value="PROTEIN SXY"/>
    <property type="match status" value="1"/>
</dbReference>
<reference evidence="4 5" key="1">
    <citation type="journal article" date="2019" name="Nat. Med.">
        <title>A library of human gut bacterial isolates paired with longitudinal multiomics data enables mechanistic microbiome research.</title>
        <authorList>
            <person name="Poyet M."/>
            <person name="Groussin M."/>
            <person name="Gibbons S.M."/>
            <person name="Avila-Pacheco J."/>
            <person name="Jiang X."/>
            <person name="Kearney S.M."/>
            <person name="Perrotta A.R."/>
            <person name="Berdy B."/>
            <person name="Zhao S."/>
            <person name="Lieberman T.D."/>
            <person name="Swanson P.K."/>
            <person name="Smith M."/>
            <person name="Roesemann S."/>
            <person name="Alexander J.E."/>
            <person name="Rich S.A."/>
            <person name="Livny J."/>
            <person name="Vlamakis H."/>
            <person name="Clish C."/>
            <person name="Bullock K."/>
            <person name="Deik A."/>
            <person name="Scott J."/>
            <person name="Pierce K.A."/>
            <person name="Xavier R.J."/>
            <person name="Alm E.J."/>
        </authorList>
    </citation>
    <scope>NUCLEOTIDE SEQUENCE [LARGE SCALE GENOMIC DNA]</scope>
    <source>
        <strain evidence="2 4">BIOML-A4</strain>
        <strain evidence="3 5">BIOML-A5</strain>
    </source>
</reference>
<keyword evidence="5" id="KW-1185">Reference proteome</keyword>
<evidence type="ECO:0000313" key="3">
    <source>
        <dbReference type="EMBL" id="MSC33296.1"/>
    </source>
</evidence>
<evidence type="ECO:0000313" key="4">
    <source>
        <dbReference type="Proteomes" id="UP000433575"/>
    </source>
</evidence>
<dbReference type="OrthoDB" id="9796798at2"/>
<dbReference type="Pfam" id="PF04994">
    <property type="entry name" value="TfoX_C"/>
    <property type="match status" value="1"/>
</dbReference>
<evidence type="ECO:0000313" key="5">
    <source>
        <dbReference type="Proteomes" id="UP000480929"/>
    </source>
</evidence>
<dbReference type="PANTHER" id="PTHR36121:SF1">
    <property type="entry name" value="PROTEIN SXY"/>
    <property type="match status" value="1"/>
</dbReference>
<proteinExistence type="predicted"/>
<evidence type="ECO:0000313" key="2">
    <source>
        <dbReference type="EMBL" id="MSA89199.1"/>
    </source>
</evidence>
<dbReference type="InterPro" id="IPR047525">
    <property type="entry name" value="TfoX-like"/>
</dbReference>
<dbReference type="EMBL" id="WKPJ01000009">
    <property type="protein sequence ID" value="MSA89199.1"/>
    <property type="molecule type" value="Genomic_DNA"/>
</dbReference>
<dbReference type="EMBL" id="WKPI01000014">
    <property type="protein sequence ID" value="MSC33296.1"/>
    <property type="molecule type" value="Genomic_DNA"/>
</dbReference>
<dbReference type="Proteomes" id="UP000480929">
    <property type="component" value="Unassembled WGS sequence"/>
</dbReference>